<protein>
    <submittedName>
        <fullName evidence="8">CpsD/CapB family tyrosine-protein kinase</fullName>
    </submittedName>
</protein>
<dbReference type="Pfam" id="PF13614">
    <property type="entry name" value="AAA_31"/>
    <property type="match status" value="1"/>
</dbReference>
<accession>A0ABS7PJ13</accession>
<evidence type="ECO:0000259" key="7">
    <source>
        <dbReference type="Pfam" id="PF13614"/>
    </source>
</evidence>
<name>A0ABS7PJ13_9SPHN</name>
<organism evidence="8 9">
    <name type="scientific">Sphingomonas colocasiae</name>
    <dbReference type="NCBI Taxonomy" id="1848973"/>
    <lineage>
        <taxon>Bacteria</taxon>
        <taxon>Pseudomonadati</taxon>
        <taxon>Pseudomonadota</taxon>
        <taxon>Alphaproteobacteria</taxon>
        <taxon>Sphingomonadales</taxon>
        <taxon>Sphingomonadaceae</taxon>
        <taxon>Sphingomonas</taxon>
    </lineage>
</organism>
<dbReference type="SUPFAM" id="SSF52540">
    <property type="entry name" value="P-loop containing nucleoside triphosphate hydrolases"/>
    <property type="match status" value="1"/>
</dbReference>
<dbReference type="Proteomes" id="UP000706039">
    <property type="component" value="Unassembled WGS sequence"/>
</dbReference>
<dbReference type="InterPro" id="IPR005702">
    <property type="entry name" value="Wzc-like_C"/>
</dbReference>
<dbReference type="InterPro" id="IPR027417">
    <property type="entry name" value="P-loop_NTPase"/>
</dbReference>
<dbReference type="GO" id="GO:0016301">
    <property type="term" value="F:kinase activity"/>
    <property type="evidence" value="ECO:0007669"/>
    <property type="project" value="UniProtKB-KW"/>
</dbReference>
<dbReference type="EMBL" id="JAINVV010000002">
    <property type="protein sequence ID" value="MBY8821286.1"/>
    <property type="molecule type" value="Genomic_DNA"/>
</dbReference>
<evidence type="ECO:0000256" key="5">
    <source>
        <dbReference type="ARBA" id="ARBA00023137"/>
    </source>
</evidence>
<dbReference type="RefSeq" id="WP_222988408.1">
    <property type="nucleotide sequence ID" value="NZ_JAINVV010000002.1"/>
</dbReference>
<gene>
    <name evidence="8" type="ORF">K7G82_03225</name>
</gene>
<dbReference type="PANTHER" id="PTHR32309">
    <property type="entry name" value="TYROSINE-PROTEIN KINASE"/>
    <property type="match status" value="1"/>
</dbReference>
<feature type="domain" description="AAA" evidence="7">
    <location>
        <begin position="174"/>
        <end position="306"/>
    </location>
</feature>
<keyword evidence="5" id="KW-0829">Tyrosine-protein kinase</keyword>
<sequence length="353" mass="36639">MVNEHTPIRKRGSLLERASEQFDFRKAIEQTAPVLPKGFVAKPVPAPVSEAAPAVAAPVAPAVVAPVAPVAVVEAPVAVAPPSPAAPETGPVVQPERTAAAPSAPRAFTGRYGRVDRELLREAGLIVPDAPASELSEEFRIVKRQLLTEAMGGESGRPLSRGRMILVCSAQPNDGKTFCALNLALSMAAEKDLEVLLVDGDFAKPEIVSTLGLEPGPGLLDALADPALSVESCVIRTDIPGLSVLPAGRHTHSDTELLAAAHGRAVLQGLLDVNPSRIVIFDSPPVLAASPASVLALTVGQTLVVVKADKTGEAELRDAIGLLSGCENIQLLLNATTYASGGRNFGSYYGYGD</sequence>
<keyword evidence="4" id="KW-0067">ATP-binding</keyword>
<dbReference type="InterPro" id="IPR025669">
    <property type="entry name" value="AAA_dom"/>
</dbReference>
<keyword evidence="3 8" id="KW-0418">Kinase</keyword>
<proteinExistence type="predicted"/>
<evidence type="ECO:0000256" key="4">
    <source>
        <dbReference type="ARBA" id="ARBA00022840"/>
    </source>
</evidence>
<dbReference type="PANTHER" id="PTHR32309:SF31">
    <property type="entry name" value="CAPSULAR EXOPOLYSACCHARIDE FAMILY"/>
    <property type="match status" value="1"/>
</dbReference>
<evidence type="ECO:0000256" key="2">
    <source>
        <dbReference type="ARBA" id="ARBA00022741"/>
    </source>
</evidence>
<dbReference type="InterPro" id="IPR050445">
    <property type="entry name" value="Bact_polysacc_biosynth/exp"/>
</dbReference>
<comment type="caution">
    <text evidence="8">The sequence shown here is derived from an EMBL/GenBank/DDBJ whole genome shotgun (WGS) entry which is preliminary data.</text>
</comment>
<dbReference type="CDD" id="cd05387">
    <property type="entry name" value="BY-kinase"/>
    <property type="match status" value="1"/>
</dbReference>
<evidence type="ECO:0000313" key="9">
    <source>
        <dbReference type="Proteomes" id="UP000706039"/>
    </source>
</evidence>
<evidence type="ECO:0000256" key="3">
    <source>
        <dbReference type="ARBA" id="ARBA00022777"/>
    </source>
</evidence>
<keyword evidence="9" id="KW-1185">Reference proteome</keyword>
<evidence type="ECO:0000256" key="6">
    <source>
        <dbReference type="SAM" id="MobiDB-lite"/>
    </source>
</evidence>
<keyword evidence="1" id="KW-0808">Transferase</keyword>
<dbReference type="Gene3D" id="3.40.50.300">
    <property type="entry name" value="P-loop containing nucleotide triphosphate hydrolases"/>
    <property type="match status" value="1"/>
</dbReference>
<reference evidence="8 9" key="1">
    <citation type="submission" date="2021-08" db="EMBL/GenBank/DDBJ databases">
        <authorList>
            <person name="Tuo L."/>
        </authorList>
    </citation>
    <scope>NUCLEOTIDE SEQUENCE [LARGE SCALE GENOMIC DNA]</scope>
    <source>
        <strain evidence="8 9">JCM 31229</strain>
    </source>
</reference>
<evidence type="ECO:0000256" key="1">
    <source>
        <dbReference type="ARBA" id="ARBA00022679"/>
    </source>
</evidence>
<keyword evidence="2" id="KW-0547">Nucleotide-binding</keyword>
<evidence type="ECO:0000313" key="8">
    <source>
        <dbReference type="EMBL" id="MBY8821286.1"/>
    </source>
</evidence>
<feature type="region of interest" description="Disordered" evidence="6">
    <location>
        <begin position="81"/>
        <end position="105"/>
    </location>
</feature>